<feature type="non-terminal residue" evidence="2">
    <location>
        <position position="162"/>
    </location>
</feature>
<reference evidence="2" key="1">
    <citation type="submission" date="2019-03" db="EMBL/GenBank/DDBJ databases">
        <title>Lake Tanganyika Metagenome-Assembled Genomes (MAGs).</title>
        <authorList>
            <person name="Tran P."/>
        </authorList>
    </citation>
    <scope>NUCLEOTIDE SEQUENCE</scope>
    <source>
        <strain evidence="2">K_DeepCast_65m_m2_066</strain>
    </source>
</reference>
<dbReference type="InterPro" id="IPR037523">
    <property type="entry name" value="VOC_core"/>
</dbReference>
<organism evidence="2 3">
    <name type="scientific">Tectimicrobiota bacterium</name>
    <dbReference type="NCBI Taxonomy" id="2528274"/>
    <lineage>
        <taxon>Bacteria</taxon>
        <taxon>Pseudomonadati</taxon>
        <taxon>Nitrospinota/Tectimicrobiota group</taxon>
        <taxon>Candidatus Tectimicrobiota</taxon>
    </lineage>
</organism>
<evidence type="ECO:0000259" key="1">
    <source>
        <dbReference type="PROSITE" id="PS51819"/>
    </source>
</evidence>
<dbReference type="InterPro" id="IPR029068">
    <property type="entry name" value="Glyas_Bleomycin-R_OHBP_Dase"/>
</dbReference>
<dbReference type="Pfam" id="PF00903">
    <property type="entry name" value="Glyoxalase"/>
    <property type="match status" value="1"/>
</dbReference>
<feature type="domain" description="VOC" evidence="1">
    <location>
        <begin position="21"/>
        <end position="145"/>
    </location>
</feature>
<dbReference type="Gene3D" id="3.10.180.10">
    <property type="entry name" value="2,3-Dihydroxybiphenyl 1,2-Dioxygenase, domain 1"/>
    <property type="match status" value="1"/>
</dbReference>
<dbReference type="SUPFAM" id="SSF54593">
    <property type="entry name" value="Glyoxalase/Bleomycin resistance protein/Dihydroxybiphenyl dioxygenase"/>
    <property type="match status" value="1"/>
</dbReference>
<dbReference type="EMBL" id="VGLS01000992">
    <property type="protein sequence ID" value="MBM3226654.1"/>
    <property type="molecule type" value="Genomic_DNA"/>
</dbReference>
<dbReference type="InterPro" id="IPR004360">
    <property type="entry name" value="Glyas_Fos-R_dOase_dom"/>
</dbReference>
<sequence>MSDVLASPTPVASAQASRPRRLHHAAWVTRDQEATRHFYEDILGIPLAATWAERSPATGREYCHTFFTLADGSALAFFQYADQDENPVDLNSPGHVAFECDEATQQGIKARLEANSYPLRVTDHGYCVSLYVTDPNNLRLEFTVDHAEVEQINAHQQAQAHA</sequence>
<dbReference type="PROSITE" id="PS51819">
    <property type="entry name" value="VOC"/>
    <property type="match status" value="1"/>
</dbReference>
<evidence type="ECO:0000313" key="2">
    <source>
        <dbReference type="EMBL" id="MBM3226654.1"/>
    </source>
</evidence>
<name>A0A937W439_UNCTE</name>
<accession>A0A937W439</accession>
<dbReference type="CDD" id="cd06587">
    <property type="entry name" value="VOC"/>
    <property type="match status" value="1"/>
</dbReference>
<dbReference type="AlphaFoldDB" id="A0A937W439"/>
<comment type="caution">
    <text evidence="2">The sequence shown here is derived from an EMBL/GenBank/DDBJ whole genome shotgun (WGS) entry which is preliminary data.</text>
</comment>
<proteinExistence type="predicted"/>
<dbReference type="Proteomes" id="UP000712673">
    <property type="component" value="Unassembled WGS sequence"/>
</dbReference>
<evidence type="ECO:0000313" key="3">
    <source>
        <dbReference type="Proteomes" id="UP000712673"/>
    </source>
</evidence>
<protein>
    <submittedName>
        <fullName evidence="2">VOC family protein</fullName>
    </submittedName>
</protein>
<gene>
    <name evidence="2" type="ORF">FJZ47_23055</name>
</gene>